<sequence>MTERIEGEVLYAIPPAELGEHDLDPELQSLADARHVLVCRRGGHPSIFELAWAMLRRKPIEPVTIVARDGAAEGDTVSLTVEETTMSGVYRQV</sequence>
<evidence type="ECO:0000313" key="2">
    <source>
        <dbReference type="Proteomes" id="UP000050535"/>
    </source>
</evidence>
<proteinExistence type="predicted"/>
<accession>A0A0P7GPJ2</accession>
<protein>
    <submittedName>
        <fullName evidence="1">Uncharacterized protein</fullName>
    </submittedName>
</protein>
<dbReference type="RefSeq" id="WP_054583704.1">
    <property type="nucleotide sequence ID" value="NZ_LGUC01000001.1"/>
</dbReference>
<dbReference type="STRING" id="699431.SY89_01644"/>
<gene>
    <name evidence="1" type="ORF">SY89_01644</name>
</gene>
<dbReference type="Proteomes" id="UP000050535">
    <property type="component" value="Unassembled WGS sequence"/>
</dbReference>
<dbReference type="EMBL" id="LGUC01000001">
    <property type="protein sequence ID" value="KPN30904.1"/>
    <property type="molecule type" value="Genomic_DNA"/>
</dbReference>
<keyword evidence="2" id="KW-1185">Reference proteome</keyword>
<evidence type="ECO:0000313" key="1">
    <source>
        <dbReference type="EMBL" id="KPN30904.1"/>
    </source>
</evidence>
<dbReference type="OrthoDB" id="305246at2157"/>
<organism evidence="1 2">
    <name type="scientific">Halolamina pelagica</name>
    <dbReference type="NCBI Taxonomy" id="699431"/>
    <lineage>
        <taxon>Archaea</taxon>
        <taxon>Methanobacteriati</taxon>
        <taxon>Methanobacteriota</taxon>
        <taxon>Stenosarchaea group</taxon>
        <taxon>Halobacteria</taxon>
        <taxon>Halobacteriales</taxon>
        <taxon>Haloferacaceae</taxon>
    </lineage>
</organism>
<dbReference type="InterPro" id="IPR055948">
    <property type="entry name" value="DUF7526"/>
</dbReference>
<reference evidence="2" key="1">
    <citation type="submission" date="2013-11" db="EMBL/GenBank/DDBJ databases">
        <authorList>
            <person name="Hoang H.T."/>
            <person name="Killian M.L."/>
            <person name="Madson D.M."/>
            <person name="Arruda P.H.E."/>
            <person name="Sun D."/>
            <person name="Schwartz K.J."/>
            <person name="Yoon K."/>
        </authorList>
    </citation>
    <scope>NUCLEOTIDE SEQUENCE [LARGE SCALE GENOMIC DNA]</scope>
    <source>
        <strain evidence="2">CDK2</strain>
    </source>
</reference>
<name>A0A0P7GPJ2_9EURY</name>
<dbReference type="AlphaFoldDB" id="A0A0P7GPJ2"/>
<dbReference type="Pfam" id="PF24370">
    <property type="entry name" value="DUF7526"/>
    <property type="match status" value="1"/>
</dbReference>
<comment type="caution">
    <text evidence="1">The sequence shown here is derived from an EMBL/GenBank/DDBJ whole genome shotgun (WGS) entry which is preliminary data.</text>
</comment>